<comment type="catalytic activity">
    <reaction evidence="1">
        <text>ATP + protein L-histidine = ADP + protein N-phospho-L-histidine.</text>
        <dbReference type="EC" id="2.7.13.3"/>
    </reaction>
</comment>
<dbReference type="Pfam" id="PF00989">
    <property type="entry name" value="PAS"/>
    <property type="match status" value="1"/>
</dbReference>
<name>A0A4R0NAQ1_9SPHI</name>
<dbReference type="InterPro" id="IPR013655">
    <property type="entry name" value="PAS_fold_3"/>
</dbReference>
<dbReference type="PANTHER" id="PTHR44757">
    <property type="entry name" value="DIGUANYLATE CYCLASE DGCP"/>
    <property type="match status" value="1"/>
</dbReference>
<dbReference type="GO" id="GO:0000155">
    <property type="term" value="F:phosphorelay sensor kinase activity"/>
    <property type="evidence" value="ECO:0007669"/>
    <property type="project" value="InterPro"/>
</dbReference>
<dbReference type="PROSITE" id="PS50113">
    <property type="entry name" value="PAC"/>
    <property type="match status" value="2"/>
</dbReference>
<dbReference type="EMBL" id="SJSL01000009">
    <property type="protein sequence ID" value="TCC97341.1"/>
    <property type="molecule type" value="Genomic_DNA"/>
</dbReference>
<feature type="domain" description="PAS" evidence="3">
    <location>
        <begin position="676"/>
        <end position="739"/>
    </location>
</feature>
<dbReference type="Pfam" id="PF08447">
    <property type="entry name" value="PAS_3"/>
    <property type="match status" value="1"/>
</dbReference>
<accession>A0A4R0NAQ1</accession>
<dbReference type="InterPro" id="IPR035965">
    <property type="entry name" value="PAS-like_dom_sf"/>
</dbReference>
<feature type="domain" description="PAS" evidence="3">
    <location>
        <begin position="553"/>
        <end position="623"/>
    </location>
</feature>
<feature type="domain" description="PAS" evidence="3">
    <location>
        <begin position="261"/>
        <end position="313"/>
    </location>
</feature>
<dbReference type="Gene3D" id="3.30.450.40">
    <property type="match status" value="1"/>
</dbReference>
<evidence type="ECO:0000256" key="1">
    <source>
        <dbReference type="ARBA" id="ARBA00000085"/>
    </source>
</evidence>
<dbReference type="CDD" id="cd00082">
    <property type="entry name" value="HisKA"/>
    <property type="match status" value="1"/>
</dbReference>
<dbReference type="InterPro" id="IPR029016">
    <property type="entry name" value="GAF-like_dom_sf"/>
</dbReference>
<gene>
    <name evidence="5" type="ORF">EZ437_19835</name>
</gene>
<dbReference type="InterPro" id="IPR013767">
    <property type="entry name" value="PAS_fold"/>
</dbReference>
<dbReference type="NCBIfam" id="TIGR00229">
    <property type="entry name" value="sensory_box"/>
    <property type="match status" value="5"/>
</dbReference>
<dbReference type="InterPro" id="IPR013656">
    <property type="entry name" value="PAS_4"/>
</dbReference>
<dbReference type="GO" id="GO:0006355">
    <property type="term" value="P:regulation of DNA-templated transcription"/>
    <property type="evidence" value="ECO:0007669"/>
    <property type="project" value="InterPro"/>
</dbReference>
<feature type="domain" description="PAC" evidence="4">
    <location>
        <begin position="212"/>
        <end position="264"/>
    </location>
</feature>
<dbReference type="CDD" id="cd00130">
    <property type="entry name" value="PAS"/>
    <property type="match status" value="5"/>
</dbReference>
<evidence type="ECO:0000313" key="6">
    <source>
        <dbReference type="Proteomes" id="UP000293347"/>
    </source>
</evidence>
<comment type="caution">
    <text evidence="5">The sequence shown here is derived from an EMBL/GenBank/DDBJ whole genome shotgun (WGS) entry which is preliminary data.</text>
</comment>
<dbReference type="Gene3D" id="3.30.450.20">
    <property type="entry name" value="PAS domain"/>
    <property type="match status" value="5"/>
</dbReference>
<dbReference type="PANTHER" id="PTHR44757:SF2">
    <property type="entry name" value="BIOFILM ARCHITECTURE MAINTENANCE PROTEIN MBAA"/>
    <property type="match status" value="1"/>
</dbReference>
<keyword evidence="6" id="KW-1185">Reference proteome</keyword>
<evidence type="ECO:0000259" key="3">
    <source>
        <dbReference type="PROSITE" id="PS50112"/>
    </source>
</evidence>
<organism evidence="5 6">
    <name type="scientific">Pedobacter psychroterrae</name>
    <dbReference type="NCBI Taxonomy" id="2530453"/>
    <lineage>
        <taxon>Bacteria</taxon>
        <taxon>Pseudomonadati</taxon>
        <taxon>Bacteroidota</taxon>
        <taxon>Sphingobacteriia</taxon>
        <taxon>Sphingobacteriales</taxon>
        <taxon>Sphingobacteriaceae</taxon>
        <taxon>Pedobacter</taxon>
    </lineage>
</organism>
<dbReference type="InterPro" id="IPR000700">
    <property type="entry name" value="PAS-assoc_C"/>
</dbReference>
<feature type="domain" description="PAS" evidence="3">
    <location>
        <begin position="154"/>
        <end position="184"/>
    </location>
</feature>
<dbReference type="Pfam" id="PF13185">
    <property type="entry name" value="GAF_2"/>
    <property type="match status" value="1"/>
</dbReference>
<dbReference type="SUPFAM" id="SSF55781">
    <property type="entry name" value="GAF domain-like"/>
    <property type="match status" value="1"/>
</dbReference>
<feature type="domain" description="PAC" evidence="4">
    <location>
        <begin position="338"/>
        <end position="392"/>
    </location>
</feature>
<dbReference type="InterPro" id="IPR001610">
    <property type="entry name" value="PAC"/>
</dbReference>
<dbReference type="EC" id="2.7.13.3" evidence="2"/>
<dbReference type="Pfam" id="PF08448">
    <property type="entry name" value="PAS_4"/>
    <property type="match status" value="1"/>
</dbReference>
<dbReference type="RefSeq" id="WP_131597836.1">
    <property type="nucleotide sequence ID" value="NZ_SJSL01000009.1"/>
</dbReference>
<sequence>MMRLDKPDRFSERAFQKIIDQSYSGISLLDENFKVLYRSPSVKRITGWSDTDSKSIALAQSVHPNDRNSVKETLESLLKKPGESAISVFRFMHAKGHLIWLESVFTNMLENPDVHAIICNYIDVTARINAEQQLSETMDELSAYKYALDESAIVAVTDQKGTIRHVNDQFVRISGYSREELIGNDHRIINSGFHDKSYIKELWRKIAAGEVWSGELKNKAKDGSYYWVDTSIIPFVNDRGKPYQYVAIRSDITERKNKEEHLKLLESVVTNTTDAVLITTAGNVNDPDPIIIYANEAFEKMCGYTPDEVVGRSPKFLQGAKTDRDELDRLKSAMEKGESYEALLINYKKNGEEFWNQFSVSPVLGISGQTSHFIAIERDVTRWKNDQLQKALLTDITLTFASSADTRESLTQVLRQLVNFGNFWSAEAWVLGGEGQLELLTHYSPSGNALAFFQHTTSNKSFSKGEGLPGRTWESGEIQYWRNLGSDPVFLRNEGARKYGLKSAYGIPLSIGGRFLGVLVLGLDRDENQQDIYTGFFEKYGTFLSLEIKRKQLEYETIQLFNSVPDVICVVNINRQFKKVNPAMCNLLEYSQQELHSMTINDLIHPDDLQESLDRMKDFQLQDGLTLYFENRYLSKSGKIKHLSWTATKEPEKNELFCVAKDITEKKELFNEKNNILESIGDAFFATDRNWIVTYWNYAAVQILKRSKEEMLGKNLWEPFHEAIGSTSHINYQEAMDSGRPVHFEDFFHPLQAWFEISAYPSDKGLSVFFKDITERVTYIKTIEDHNKKLTEISWIQSHVVRAPLSRIMGLVGLLKLNDLSKDEKQEMLDYLMSAANELDDVVKNITSKTLLNNDLN</sequence>
<dbReference type="SUPFAM" id="SSF55785">
    <property type="entry name" value="PYP-like sensor domain (PAS domain)"/>
    <property type="match status" value="5"/>
</dbReference>
<dbReference type="Proteomes" id="UP000293347">
    <property type="component" value="Unassembled WGS sequence"/>
</dbReference>
<dbReference type="AlphaFoldDB" id="A0A4R0NAQ1"/>
<dbReference type="InterPro" id="IPR003018">
    <property type="entry name" value="GAF"/>
</dbReference>
<dbReference type="SUPFAM" id="SSF47384">
    <property type="entry name" value="Homodimeric domain of signal transducing histidine kinase"/>
    <property type="match status" value="1"/>
</dbReference>
<dbReference type="PROSITE" id="PS50112">
    <property type="entry name" value="PAS"/>
    <property type="match status" value="5"/>
</dbReference>
<evidence type="ECO:0000256" key="2">
    <source>
        <dbReference type="ARBA" id="ARBA00012438"/>
    </source>
</evidence>
<dbReference type="InterPro" id="IPR052155">
    <property type="entry name" value="Biofilm_reg_signaling"/>
</dbReference>
<proteinExistence type="predicted"/>
<dbReference type="InterPro" id="IPR036097">
    <property type="entry name" value="HisK_dim/P_sf"/>
</dbReference>
<evidence type="ECO:0000259" key="4">
    <source>
        <dbReference type="PROSITE" id="PS50113"/>
    </source>
</evidence>
<dbReference type="OrthoDB" id="9759607at2"/>
<dbReference type="SMART" id="SM00091">
    <property type="entry name" value="PAS"/>
    <property type="match status" value="5"/>
</dbReference>
<dbReference type="Pfam" id="PF13426">
    <property type="entry name" value="PAS_9"/>
    <property type="match status" value="2"/>
</dbReference>
<reference evidence="5 6" key="1">
    <citation type="submission" date="2019-02" db="EMBL/GenBank/DDBJ databases">
        <title>Pedobacter sp. RP-1-14 sp. nov., isolated from Arctic soil.</title>
        <authorList>
            <person name="Dahal R.H."/>
        </authorList>
    </citation>
    <scope>NUCLEOTIDE SEQUENCE [LARGE SCALE GENOMIC DNA]</scope>
    <source>
        <strain evidence="5 6">RP-1-14</strain>
    </source>
</reference>
<protein>
    <recommendedName>
        <fullName evidence="2">histidine kinase</fullName>
        <ecNumber evidence="2">2.7.13.3</ecNumber>
    </recommendedName>
</protein>
<feature type="domain" description="PAS" evidence="3">
    <location>
        <begin position="11"/>
        <end position="81"/>
    </location>
</feature>
<dbReference type="InterPro" id="IPR000014">
    <property type="entry name" value="PAS"/>
</dbReference>
<dbReference type="SMART" id="SM00086">
    <property type="entry name" value="PAC"/>
    <property type="match status" value="4"/>
</dbReference>
<evidence type="ECO:0000313" key="5">
    <source>
        <dbReference type="EMBL" id="TCC97341.1"/>
    </source>
</evidence>
<dbReference type="InterPro" id="IPR003661">
    <property type="entry name" value="HisK_dim/P_dom"/>
</dbReference>